<dbReference type="SMART" id="SM00355">
    <property type="entry name" value="ZnF_C2H2"/>
    <property type="match status" value="5"/>
</dbReference>
<dbReference type="GO" id="GO:0008270">
    <property type="term" value="F:zinc ion binding"/>
    <property type="evidence" value="ECO:0007669"/>
    <property type="project" value="UniProtKB-KW"/>
</dbReference>
<dbReference type="SUPFAM" id="SSF57667">
    <property type="entry name" value="beta-beta-alpha zinc fingers"/>
    <property type="match status" value="3"/>
</dbReference>
<dbReference type="PROSITE" id="PS50280">
    <property type="entry name" value="SET"/>
    <property type="match status" value="1"/>
</dbReference>
<evidence type="ECO:0000256" key="4">
    <source>
        <dbReference type="ARBA" id="ARBA00022737"/>
    </source>
</evidence>
<evidence type="ECO:0000259" key="16">
    <source>
        <dbReference type="PROSITE" id="PS50157"/>
    </source>
</evidence>
<evidence type="ECO:0000313" key="18">
    <source>
        <dbReference type="Ensembl" id="ENSDCDP00010059685.1"/>
    </source>
</evidence>
<dbReference type="Gene3D" id="3.30.160.60">
    <property type="entry name" value="Classic Zinc Finger"/>
    <property type="match status" value="4"/>
</dbReference>
<keyword evidence="10" id="KW-1064">Adaptive immunity</keyword>
<organism evidence="18 19">
    <name type="scientific">Denticeps clupeoides</name>
    <name type="common">denticle herring</name>
    <dbReference type="NCBI Taxonomy" id="299321"/>
    <lineage>
        <taxon>Eukaryota</taxon>
        <taxon>Metazoa</taxon>
        <taxon>Chordata</taxon>
        <taxon>Craniata</taxon>
        <taxon>Vertebrata</taxon>
        <taxon>Euteleostomi</taxon>
        <taxon>Actinopterygii</taxon>
        <taxon>Neopterygii</taxon>
        <taxon>Teleostei</taxon>
        <taxon>Clupei</taxon>
        <taxon>Clupeiformes</taxon>
        <taxon>Denticipitoidei</taxon>
        <taxon>Denticipitidae</taxon>
        <taxon>Denticeps</taxon>
    </lineage>
</organism>
<comment type="function">
    <text evidence="13">Transcription factor that mediates a transcriptional program in various innate and adaptive immune tissue-resident lymphocyte T cell types such as tissue-resident memory T (Trm), natural killer (trNK) and natural killer T (NKT) cells and negatively regulates gene expression of proteins that promote the egress of tissue-resident T-cell populations from non-lymphoid organs. Plays a role in the development, retention and long-term establishment of adaptive and innate tissue-resident lymphocyte T cell types in non-lymphoid organs, such as the skin and gut, but also in other nonbarrier tissues like liver and kidney, and therefore may provide immediate immunological protection against reactivating infections or viral reinfection. Binds specifically to the PRDI element in the promoter of the beta-interferon gene. Drives the maturation of B-lymphocytes into Ig secreting cells. Associates with the transcriptional repressor ZNF683 to chromatin at gene promoter regions.</text>
</comment>
<sequence length="719" mass="81126">RNRGLKSCSAIAGSGTFWVAEGRQKDTREIPRSSTAKDQTSGERSQTKRTRMKLEPASGEMNEWREADFARKCTYIVHDQPCDPAFGIPRANTSVPRNLAFQYGSENEVTGVFSKEYIPQGTRFGPLRGVIYTKDNVPVQANRKYFWRIYSGGRLHHFIDGYDVHLSNWMRYVNPARSVAEQNLVACQNGHDVFFYTIRPVEPKQELLVWYSQEFSQRLCSQPEDEVRYRKHKRLSGDDITDAPKQQLPRRSSEPKQPLSPESPLGQGRWEEEEDEAADEKIDVVGILEPDTPPDSPQDQIVDFSNKSHPDEPVVSNQEPGSPHPNHRELTPVDHPFATIPPSRREPPLHPHGLYGRPEGPLPSYPLLPPSRPLPSPYQLLSPYPPHYPRLLLPQYPPFPEVLPSRGPPRYSSYLGSESLPFPLHPVSLPYPAHGGPKERPPNASPPCGAPDTPELSPLPKDSPRSQQSSGYEEAINLSLSVKKGCPSPPHTPPGYKSLPYPLKKQNGKIQYECNICLKTFGQLSNLKVHLRVHSGERPFQCHLCKKSFTQLAHLQKHHLVHTGEKPHECQVCHKRFSSTSNLKTHLRLHSGEKPYPCKLCGTKFTQYIHLKLHRRLHGPLERPHRCPLCPAAFLHRCSLRLHRRAGCPASAPPSLPAELVRRFDASAEADALPDQASAAQVDAVLELWLLTCLLKLHFHPDPESGFSSIELDFLLRNL</sequence>
<dbReference type="PANTHER" id="PTHR16515:SF64">
    <property type="entry name" value="PR DOMAIN ZINC FINGER PROTEIN 1"/>
    <property type="match status" value="1"/>
</dbReference>
<keyword evidence="2" id="KW-0399">Innate immunity</keyword>
<evidence type="ECO:0000256" key="15">
    <source>
        <dbReference type="SAM" id="MobiDB-lite"/>
    </source>
</evidence>
<dbReference type="SMART" id="SM00317">
    <property type="entry name" value="SET"/>
    <property type="match status" value="1"/>
</dbReference>
<evidence type="ECO:0000256" key="9">
    <source>
        <dbReference type="ARBA" id="ARBA00023125"/>
    </source>
</evidence>
<dbReference type="Proteomes" id="UP000694580">
    <property type="component" value="Chromosome 20"/>
</dbReference>
<dbReference type="FunFam" id="3.30.160.60:FF:000446">
    <property type="entry name" value="Zinc finger protein"/>
    <property type="match status" value="1"/>
</dbReference>
<comment type="subcellular location">
    <subcellularLocation>
        <location evidence="13">Nucleus</location>
    </subcellularLocation>
    <subcellularLocation>
        <location evidence="13">Cytoplasm</location>
    </subcellularLocation>
</comment>
<feature type="domain" description="SET" evidence="17">
    <location>
        <begin position="86"/>
        <end position="212"/>
    </location>
</feature>
<comment type="similarity">
    <text evidence="13">Belongs to the class V-like SAM-binding methyltransferase superfamily.</text>
</comment>
<dbReference type="GO" id="GO:0051239">
    <property type="term" value="P:regulation of multicellular organismal process"/>
    <property type="evidence" value="ECO:0007669"/>
    <property type="project" value="UniProtKB-ARBA"/>
</dbReference>
<dbReference type="EC" id="2.1.1.-" evidence="13"/>
<feature type="region of interest" description="Disordered" evidence="15">
    <location>
        <begin position="431"/>
        <end position="472"/>
    </location>
</feature>
<dbReference type="FunFam" id="3.30.160.60:FF:000132">
    <property type="entry name" value="PR domain zinc finger protein 1"/>
    <property type="match status" value="1"/>
</dbReference>
<evidence type="ECO:0000259" key="17">
    <source>
        <dbReference type="PROSITE" id="PS50280"/>
    </source>
</evidence>
<evidence type="ECO:0000256" key="5">
    <source>
        <dbReference type="ARBA" id="ARBA00022771"/>
    </source>
</evidence>
<dbReference type="GO" id="GO:0001227">
    <property type="term" value="F:DNA-binding transcription repressor activity, RNA polymerase II-specific"/>
    <property type="evidence" value="ECO:0007669"/>
    <property type="project" value="InterPro"/>
</dbReference>
<keyword evidence="7" id="KW-0391">Immunity</keyword>
<evidence type="ECO:0000256" key="14">
    <source>
        <dbReference type="PROSITE-ProRule" id="PRU00042"/>
    </source>
</evidence>
<dbReference type="FunFam" id="3.30.160.60:FF:000262">
    <property type="entry name" value="PR domain zinc finger protein 1"/>
    <property type="match status" value="1"/>
</dbReference>
<dbReference type="InterPro" id="IPR013087">
    <property type="entry name" value="Znf_C2H2_type"/>
</dbReference>
<evidence type="ECO:0000313" key="19">
    <source>
        <dbReference type="Proteomes" id="UP000694580"/>
    </source>
</evidence>
<dbReference type="FunFam" id="3.30.160.60:FF:001272">
    <property type="entry name" value="Zinc finger protein 683"/>
    <property type="match status" value="1"/>
</dbReference>
<dbReference type="CDD" id="cd19187">
    <property type="entry name" value="PR-SET_PRDM1"/>
    <property type="match status" value="1"/>
</dbReference>
<reference evidence="18" key="2">
    <citation type="submission" date="2025-08" db="UniProtKB">
        <authorList>
            <consortium name="Ensembl"/>
        </authorList>
    </citation>
    <scope>IDENTIFICATION</scope>
</reference>
<keyword evidence="8" id="KW-0805">Transcription regulation</keyword>
<reference evidence="18 19" key="1">
    <citation type="submission" date="2020-06" db="EMBL/GenBank/DDBJ databases">
        <authorList>
            <consortium name="Wellcome Sanger Institute Data Sharing"/>
        </authorList>
    </citation>
    <scope>NUCLEOTIDE SEQUENCE [LARGE SCALE GENOMIC DNA]</scope>
</reference>
<dbReference type="AlphaFoldDB" id="A0AAY4EPU4"/>
<evidence type="ECO:0000256" key="12">
    <source>
        <dbReference type="ARBA" id="ARBA00023242"/>
    </source>
</evidence>
<evidence type="ECO:0000256" key="8">
    <source>
        <dbReference type="ARBA" id="ARBA00023015"/>
    </source>
</evidence>
<dbReference type="GO" id="GO:0005634">
    <property type="term" value="C:nucleus"/>
    <property type="evidence" value="ECO:0007669"/>
    <property type="project" value="UniProtKB-SubCell"/>
</dbReference>
<feature type="compositionally biased region" description="Polar residues" evidence="15">
    <location>
        <begin position="32"/>
        <end position="44"/>
    </location>
</feature>
<evidence type="ECO:0000256" key="1">
    <source>
        <dbReference type="ARBA" id="ARBA00006991"/>
    </source>
</evidence>
<dbReference type="GO" id="GO:0045087">
    <property type="term" value="P:innate immune response"/>
    <property type="evidence" value="ECO:0007669"/>
    <property type="project" value="UniProtKB-KW"/>
</dbReference>
<evidence type="ECO:0000256" key="3">
    <source>
        <dbReference type="ARBA" id="ARBA00022723"/>
    </source>
</evidence>
<accession>A0AAY4EPU4</accession>
<feature type="region of interest" description="Disordered" evidence="15">
    <location>
        <begin position="20"/>
        <end position="58"/>
    </location>
</feature>
<feature type="domain" description="C2H2-type" evidence="16">
    <location>
        <begin position="568"/>
        <end position="595"/>
    </location>
</feature>
<evidence type="ECO:0000256" key="10">
    <source>
        <dbReference type="ARBA" id="ARBA00023130"/>
    </source>
</evidence>
<dbReference type="PROSITE" id="PS50157">
    <property type="entry name" value="ZINC_FINGER_C2H2_2"/>
    <property type="match status" value="4"/>
</dbReference>
<comment type="similarity">
    <text evidence="1">Belongs to the krueppel C2H2-type zinc-finger protein family.</text>
</comment>
<dbReference type="InterPro" id="IPR016608">
    <property type="entry name" value="PRDM1"/>
</dbReference>
<dbReference type="Gene3D" id="2.170.270.10">
    <property type="entry name" value="SET domain"/>
    <property type="match status" value="1"/>
</dbReference>
<reference evidence="18" key="3">
    <citation type="submission" date="2025-09" db="UniProtKB">
        <authorList>
            <consortium name="Ensembl"/>
        </authorList>
    </citation>
    <scope>IDENTIFICATION</scope>
</reference>
<dbReference type="InterPro" id="IPR044413">
    <property type="entry name" value="PRDM1_PR-SET"/>
</dbReference>
<dbReference type="Ensembl" id="ENSDCDT00010070412.1">
    <property type="protein sequence ID" value="ENSDCDP00010059685.1"/>
    <property type="gene ID" value="ENSDCDG00010033314.1"/>
</dbReference>
<evidence type="ECO:0000256" key="11">
    <source>
        <dbReference type="ARBA" id="ARBA00023163"/>
    </source>
</evidence>
<dbReference type="SUPFAM" id="SSF82199">
    <property type="entry name" value="SET domain"/>
    <property type="match status" value="1"/>
</dbReference>
<feature type="domain" description="C2H2-type" evidence="16">
    <location>
        <begin position="540"/>
        <end position="567"/>
    </location>
</feature>
<keyword evidence="19" id="KW-1185">Reference proteome</keyword>
<gene>
    <name evidence="18" type="primary">prdm1b</name>
</gene>
<keyword evidence="12" id="KW-0539">Nucleus</keyword>
<feature type="compositionally biased region" description="Pro residues" evidence="15">
    <location>
        <begin position="360"/>
        <end position="370"/>
    </location>
</feature>
<evidence type="ECO:0000256" key="7">
    <source>
        <dbReference type="ARBA" id="ARBA00022859"/>
    </source>
</evidence>
<comment type="subunit">
    <text evidence="13">Interacts with PRMT5. Interacts with FBXO10. Interacts with FBXO11.</text>
</comment>
<dbReference type="GO" id="GO:0005737">
    <property type="term" value="C:cytoplasm"/>
    <property type="evidence" value="ECO:0007669"/>
    <property type="project" value="UniProtKB-SubCell"/>
</dbReference>
<dbReference type="Pfam" id="PF00096">
    <property type="entry name" value="zf-C2H2"/>
    <property type="match status" value="4"/>
</dbReference>
<dbReference type="GO" id="GO:0002250">
    <property type="term" value="P:adaptive immune response"/>
    <property type="evidence" value="ECO:0007669"/>
    <property type="project" value="UniProtKB-KW"/>
</dbReference>
<dbReference type="InterPro" id="IPR001214">
    <property type="entry name" value="SET_dom"/>
</dbReference>
<keyword evidence="3" id="KW-0479">Metal-binding</keyword>
<evidence type="ECO:0000256" key="13">
    <source>
        <dbReference type="PIRNR" id="PIRNR013212"/>
    </source>
</evidence>
<dbReference type="PANTHER" id="PTHR16515">
    <property type="entry name" value="PR DOMAIN ZINC FINGER PROTEIN"/>
    <property type="match status" value="1"/>
</dbReference>
<dbReference type="GO" id="GO:0000978">
    <property type="term" value="F:RNA polymerase II cis-regulatory region sequence-specific DNA binding"/>
    <property type="evidence" value="ECO:0007669"/>
    <property type="project" value="TreeGrafter"/>
</dbReference>
<dbReference type="GO" id="GO:0002682">
    <property type="term" value="P:regulation of immune system process"/>
    <property type="evidence" value="ECO:0007669"/>
    <property type="project" value="UniProtKB-ARBA"/>
</dbReference>
<dbReference type="Pfam" id="PF21549">
    <property type="entry name" value="PRDM2_PR"/>
    <property type="match status" value="1"/>
</dbReference>
<dbReference type="InterPro" id="IPR046341">
    <property type="entry name" value="SET_dom_sf"/>
</dbReference>
<feature type="domain" description="C2H2-type" evidence="16">
    <location>
        <begin position="512"/>
        <end position="539"/>
    </location>
</feature>
<dbReference type="PIRSF" id="PIRSF013212">
    <property type="entry name" value="PRDM1"/>
    <property type="match status" value="1"/>
</dbReference>
<evidence type="ECO:0000256" key="6">
    <source>
        <dbReference type="ARBA" id="ARBA00022833"/>
    </source>
</evidence>
<keyword evidence="9" id="KW-0238">DNA-binding</keyword>
<evidence type="ECO:0000256" key="2">
    <source>
        <dbReference type="ARBA" id="ARBA00022588"/>
    </source>
</evidence>
<dbReference type="GO" id="GO:0045165">
    <property type="term" value="P:cell fate commitment"/>
    <property type="evidence" value="ECO:0007669"/>
    <property type="project" value="UniProtKB-UniRule"/>
</dbReference>
<proteinExistence type="inferred from homology"/>
<keyword evidence="4" id="KW-0677">Repeat</keyword>
<dbReference type="PROSITE" id="PS00028">
    <property type="entry name" value="ZINC_FINGER_C2H2_1"/>
    <property type="match status" value="4"/>
</dbReference>
<keyword evidence="6" id="KW-0862">Zinc</keyword>
<feature type="domain" description="C2H2-type" evidence="16">
    <location>
        <begin position="596"/>
        <end position="618"/>
    </location>
</feature>
<keyword evidence="5 14" id="KW-0863">Zinc-finger</keyword>
<feature type="region of interest" description="Disordered" evidence="15">
    <location>
        <begin position="230"/>
        <end position="370"/>
    </location>
</feature>
<dbReference type="InterPro" id="IPR036236">
    <property type="entry name" value="Znf_C2H2_sf"/>
</dbReference>
<protein>
    <recommendedName>
        <fullName evidence="13">PR domain zinc finger protein 1</fullName>
        <ecNumber evidence="13">2.1.1.-</ecNumber>
    </recommendedName>
</protein>
<name>A0AAY4EPU4_9TELE</name>
<feature type="compositionally biased region" description="Basic and acidic residues" evidence="15">
    <location>
        <begin position="22"/>
        <end position="31"/>
    </location>
</feature>
<dbReference type="InterPro" id="IPR050331">
    <property type="entry name" value="Zinc_finger"/>
</dbReference>
<dbReference type="GeneTree" id="ENSGT00940000154798"/>
<keyword evidence="11" id="KW-0804">Transcription</keyword>